<dbReference type="RefSeq" id="WP_376844796.1">
    <property type="nucleotide sequence ID" value="NZ_JBHSFW010000001.1"/>
</dbReference>
<organism evidence="5 6">
    <name type="scientific">Camelliibacillus cellulosilyticus</name>
    <dbReference type="NCBI Taxonomy" id="2174486"/>
    <lineage>
        <taxon>Bacteria</taxon>
        <taxon>Bacillati</taxon>
        <taxon>Bacillota</taxon>
        <taxon>Bacilli</taxon>
        <taxon>Bacillales</taxon>
        <taxon>Sporolactobacillaceae</taxon>
        <taxon>Camelliibacillus</taxon>
    </lineage>
</organism>
<keyword evidence="6" id="KW-1185">Reference proteome</keyword>
<dbReference type="Gene3D" id="3.10.350.10">
    <property type="entry name" value="LysM domain"/>
    <property type="match status" value="2"/>
</dbReference>
<evidence type="ECO:0000313" key="5">
    <source>
        <dbReference type="EMBL" id="MFC4617770.1"/>
    </source>
</evidence>
<dbReference type="PROSITE" id="PS51910">
    <property type="entry name" value="GH18_2"/>
    <property type="match status" value="1"/>
</dbReference>
<proteinExistence type="predicted"/>
<sequence length="423" mass="48414">MEIHVVAQGDTLYDIARRYQVTPQEIVTSNRFTHPNQLIIGETLLIPSTNRYTVQAGETFWSIAQKFNIDVQALMSLNQPLTHGVLHAGQVIRIPEKQKPKMIVNGFIEPSAGAVQQFQEAADGLTYVGIFSYHVKANGDLVAPNDTEDALLEAAKSRRVFPLMTITNISTSGFDREVAAALFKSSEAQNRLLNNVLRIMKEKGYRGLIIDFEYLGSGTRRAFNRFIKKMTDRLHQKRYIVCTALAPKISGEQTGAWYEAHDYQFHGKTVDFVILMTYEWGWSGGPPMPVSPLTQVETVVNYARSVMPDRKIVVSIPLYGYDWTLPYEPGGPFAKALSFEQTLDLARRHHVQIEFNEKEKAPYFRYTDQQNRSHIVFFEDLRTMEALFQLVRSHHLRGLSFWNLAFRFPEVWALITDEFNVKK</sequence>
<dbReference type="PANTHER" id="PTHR46066">
    <property type="entry name" value="CHITINASE DOMAIN-CONTAINING PROTEIN 1 FAMILY MEMBER"/>
    <property type="match status" value="1"/>
</dbReference>
<keyword evidence="2" id="KW-0326">Glycosidase</keyword>
<gene>
    <name evidence="5" type="ORF">ACFO4N_03400</name>
</gene>
<dbReference type="EMBL" id="JBHSFW010000001">
    <property type="protein sequence ID" value="MFC4617770.1"/>
    <property type="molecule type" value="Genomic_DNA"/>
</dbReference>
<dbReference type="SMART" id="SM00257">
    <property type="entry name" value="LysM"/>
    <property type="match status" value="2"/>
</dbReference>
<dbReference type="InterPro" id="IPR018392">
    <property type="entry name" value="LysM"/>
</dbReference>
<dbReference type="SMART" id="SM00636">
    <property type="entry name" value="Glyco_18"/>
    <property type="match status" value="1"/>
</dbReference>
<evidence type="ECO:0000313" key="6">
    <source>
        <dbReference type="Proteomes" id="UP001596022"/>
    </source>
</evidence>
<dbReference type="InterPro" id="IPR011583">
    <property type="entry name" value="Chitinase_II/V-like_cat"/>
</dbReference>
<dbReference type="Pfam" id="PF00704">
    <property type="entry name" value="Glyco_hydro_18"/>
    <property type="match status" value="1"/>
</dbReference>
<feature type="domain" description="LysM" evidence="3">
    <location>
        <begin position="2"/>
        <end position="46"/>
    </location>
</feature>
<dbReference type="PANTHER" id="PTHR46066:SF2">
    <property type="entry name" value="CHITINASE DOMAIN-CONTAINING PROTEIN 1"/>
    <property type="match status" value="1"/>
</dbReference>
<dbReference type="SUPFAM" id="SSF51445">
    <property type="entry name" value="(Trans)glycosidases"/>
    <property type="match status" value="1"/>
</dbReference>
<comment type="caution">
    <text evidence="5">The sequence shown here is derived from an EMBL/GenBank/DDBJ whole genome shotgun (WGS) entry which is preliminary data.</text>
</comment>
<dbReference type="Gene3D" id="3.20.20.80">
    <property type="entry name" value="Glycosidases"/>
    <property type="match status" value="1"/>
</dbReference>
<dbReference type="PROSITE" id="PS51782">
    <property type="entry name" value="LYSM"/>
    <property type="match status" value="2"/>
</dbReference>
<feature type="domain" description="GH18" evidence="4">
    <location>
        <begin position="102"/>
        <end position="422"/>
    </location>
</feature>
<dbReference type="InterPro" id="IPR029070">
    <property type="entry name" value="Chitinase_insertion_sf"/>
</dbReference>
<evidence type="ECO:0000259" key="3">
    <source>
        <dbReference type="PROSITE" id="PS51782"/>
    </source>
</evidence>
<dbReference type="Pfam" id="PF01476">
    <property type="entry name" value="LysM"/>
    <property type="match status" value="2"/>
</dbReference>
<dbReference type="SUPFAM" id="SSF54106">
    <property type="entry name" value="LysM domain"/>
    <property type="match status" value="2"/>
</dbReference>
<dbReference type="InterPro" id="IPR036779">
    <property type="entry name" value="LysM_dom_sf"/>
</dbReference>
<dbReference type="Proteomes" id="UP001596022">
    <property type="component" value="Unassembled WGS sequence"/>
</dbReference>
<evidence type="ECO:0000256" key="2">
    <source>
        <dbReference type="ARBA" id="ARBA00023295"/>
    </source>
</evidence>
<dbReference type="InterPro" id="IPR041704">
    <property type="entry name" value="CFLE_GH18"/>
</dbReference>
<dbReference type="InterPro" id="IPR001223">
    <property type="entry name" value="Glyco_hydro18_cat"/>
</dbReference>
<dbReference type="InterPro" id="IPR017853">
    <property type="entry name" value="GH"/>
</dbReference>
<name>A0ABV9GM77_9BACL</name>
<reference evidence="6" key="1">
    <citation type="journal article" date="2019" name="Int. J. Syst. Evol. Microbiol.">
        <title>The Global Catalogue of Microorganisms (GCM) 10K type strain sequencing project: providing services to taxonomists for standard genome sequencing and annotation.</title>
        <authorList>
            <consortium name="The Broad Institute Genomics Platform"/>
            <consortium name="The Broad Institute Genome Sequencing Center for Infectious Disease"/>
            <person name="Wu L."/>
            <person name="Ma J."/>
        </authorList>
    </citation>
    <scope>NUCLEOTIDE SEQUENCE [LARGE SCALE GENOMIC DNA]</scope>
    <source>
        <strain evidence="6">CGMCC 1.16306</strain>
    </source>
</reference>
<dbReference type="CDD" id="cd00118">
    <property type="entry name" value="LysM"/>
    <property type="match status" value="2"/>
</dbReference>
<keyword evidence="1" id="KW-0378">Hydrolase</keyword>
<dbReference type="CDD" id="cd02874">
    <property type="entry name" value="GH18_CFLE_spore_hydrolase"/>
    <property type="match status" value="1"/>
</dbReference>
<feature type="domain" description="LysM" evidence="3">
    <location>
        <begin position="50"/>
        <end position="94"/>
    </location>
</feature>
<protein>
    <submittedName>
        <fullName evidence="5">LysM peptidoglycan-binding domain-containing protein</fullName>
    </submittedName>
</protein>
<accession>A0ABV9GM77</accession>
<dbReference type="Gene3D" id="3.10.50.10">
    <property type="match status" value="1"/>
</dbReference>
<evidence type="ECO:0000256" key="1">
    <source>
        <dbReference type="ARBA" id="ARBA00022801"/>
    </source>
</evidence>
<evidence type="ECO:0000259" key="4">
    <source>
        <dbReference type="PROSITE" id="PS51910"/>
    </source>
</evidence>